<evidence type="ECO:0000313" key="5">
    <source>
        <dbReference type="EMBL" id="MBL0373198.1"/>
    </source>
</evidence>
<evidence type="ECO:0000256" key="3">
    <source>
        <dbReference type="ARBA" id="ARBA00022737"/>
    </source>
</evidence>
<feature type="domain" description="Peptidase M10 serralysin C-terminal" evidence="4">
    <location>
        <begin position="11"/>
        <end position="128"/>
    </location>
</feature>
<keyword evidence="6" id="KW-1185">Reference proteome</keyword>
<reference evidence="5" key="1">
    <citation type="submission" date="2021-01" db="EMBL/GenBank/DDBJ databases">
        <title>Rhizobium sp. strain KVB221 16S ribosomal RNA gene Genome sequencing and assembly.</title>
        <authorList>
            <person name="Kang M."/>
        </authorList>
    </citation>
    <scope>NUCLEOTIDE SEQUENCE</scope>
    <source>
        <strain evidence="5">KVB221</strain>
    </source>
</reference>
<sequence>MLGSSGADALMGGAGRDVVIGQGGRDVLTGDSGADWFVFSKASDSRMGAQDRIADFRPGTDKIVLSKLMDGLAPDLLDKGEAFHSIAGEIRWTQTRTETKIEIDMNGDGVADLGITLDGRLTLSDRDFLL</sequence>
<dbReference type="InterPro" id="IPR013858">
    <property type="entry name" value="Peptidase_M10B_C"/>
</dbReference>
<dbReference type="GO" id="GO:0005615">
    <property type="term" value="C:extracellular space"/>
    <property type="evidence" value="ECO:0007669"/>
    <property type="project" value="InterPro"/>
</dbReference>
<keyword evidence="3" id="KW-0677">Repeat</keyword>
<dbReference type="Gene3D" id="2.150.10.10">
    <property type="entry name" value="Serralysin-like metalloprotease, C-terminal"/>
    <property type="match status" value="1"/>
</dbReference>
<protein>
    <submittedName>
        <fullName evidence="5">M10 family metallopeptidase C-terminal domain-containing protein</fullName>
    </submittedName>
</protein>
<comment type="caution">
    <text evidence="5">The sequence shown here is derived from an EMBL/GenBank/DDBJ whole genome shotgun (WGS) entry which is preliminary data.</text>
</comment>
<evidence type="ECO:0000256" key="2">
    <source>
        <dbReference type="ARBA" id="ARBA00022525"/>
    </source>
</evidence>
<gene>
    <name evidence="5" type="ORF">JJB09_14270</name>
</gene>
<accession>A0A936YML7</accession>
<dbReference type="AlphaFoldDB" id="A0A936YML7"/>
<name>A0A936YML7_9HYPH</name>
<evidence type="ECO:0000256" key="1">
    <source>
        <dbReference type="ARBA" id="ARBA00004613"/>
    </source>
</evidence>
<dbReference type="Pfam" id="PF08548">
    <property type="entry name" value="Peptidase_M10_C"/>
    <property type="match status" value="1"/>
</dbReference>
<comment type="subcellular location">
    <subcellularLocation>
        <location evidence="1">Secreted</location>
    </subcellularLocation>
</comment>
<keyword evidence="2" id="KW-0964">Secreted</keyword>
<proteinExistence type="predicted"/>
<evidence type="ECO:0000259" key="4">
    <source>
        <dbReference type="Pfam" id="PF08548"/>
    </source>
</evidence>
<evidence type="ECO:0000313" key="6">
    <source>
        <dbReference type="Proteomes" id="UP000633219"/>
    </source>
</evidence>
<dbReference type="EMBL" id="JAEQNC010000007">
    <property type="protein sequence ID" value="MBL0373198.1"/>
    <property type="molecule type" value="Genomic_DNA"/>
</dbReference>
<dbReference type="Proteomes" id="UP000633219">
    <property type="component" value="Unassembled WGS sequence"/>
</dbReference>
<organism evidence="5 6">
    <name type="scientific">Rhizobium setariae</name>
    <dbReference type="NCBI Taxonomy" id="2801340"/>
    <lineage>
        <taxon>Bacteria</taxon>
        <taxon>Pseudomonadati</taxon>
        <taxon>Pseudomonadota</taxon>
        <taxon>Alphaproteobacteria</taxon>
        <taxon>Hyphomicrobiales</taxon>
        <taxon>Rhizobiaceae</taxon>
        <taxon>Rhizobium/Agrobacterium group</taxon>
        <taxon>Rhizobium</taxon>
    </lineage>
</organism>
<dbReference type="GO" id="GO:0005509">
    <property type="term" value="F:calcium ion binding"/>
    <property type="evidence" value="ECO:0007669"/>
    <property type="project" value="InterPro"/>
</dbReference>
<dbReference type="InterPro" id="IPR011049">
    <property type="entry name" value="Serralysin-like_metalloprot_C"/>
</dbReference>
<dbReference type="SUPFAM" id="SSF51120">
    <property type="entry name" value="beta-Roll"/>
    <property type="match status" value="1"/>
</dbReference>